<protein>
    <recommendedName>
        <fullName evidence="3">Mitochondrial adapter protein MCP1 transmembrane domain-containing protein</fullName>
    </recommendedName>
</protein>
<dbReference type="GO" id="GO:0007005">
    <property type="term" value="P:mitochondrion organization"/>
    <property type="evidence" value="ECO:0007669"/>
    <property type="project" value="TreeGrafter"/>
</dbReference>
<dbReference type="GO" id="GO:0055088">
    <property type="term" value="P:lipid homeostasis"/>
    <property type="evidence" value="ECO:0007669"/>
    <property type="project" value="InterPro"/>
</dbReference>
<dbReference type="OrthoDB" id="10259513at2759"/>
<evidence type="ECO:0000313" key="4">
    <source>
        <dbReference type="EMBL" id="PGH17516.1"/>
    </source>
</evidence>
<feature type="transmembrane region" description="Helical" evidence="2">
    <location>
        <begin position="185"/>
        <end position="203"/>
    </location>
</feature>
<feature type="domain" description="Mitochondrial adapter protein MCP1 transmembrane" evidence="3">
    <location>
        <begin position="195"/>
        <end position="323"/>
    </location>
</feature>
<feature type="region of interest" description="Disordered" evidence="1">
    <location>
        <begin position="1"/>
        <end position="68"/>
    </location>
</feature>
<keyword evidence="5" id="KW-1185">Reference proteome</keyword>
<comment type="caution">
    <text evidence="4">The sequence shown here is derived from an EMBL/GenBank/DDBJ whole genome shotgun (WGS) entry which is preliminary data.</text>
</comment>
<dbReference type="InterPro" id="IPR039960">
    <property type="entry name" value="MCP1"/>
</dbReference>
<organism evidence="4 5">
    <name type="scientific">Helicocarpus griseus UAMH5409</name>
    <dbReference type="NCBI Taxonomy" id="1447875"/>
    <lineage>
        <taxon>Eukaryota</taxon>
        <taxon>Fungi</taxon>
        <taxon>Dikarya</taxon>
        <taxon>Ascomycota</taxon>
        <taxon>Pezizomycotina</taxon>
        <taxon>Eurotiomycetes</taxon>
        <taxon>Eurotiomycetidae</taxon>
        <taxon>Onygenales</taxon>
        <taxon>Ajellomycetaceae</taxon>
        <taxon>Helicocarpus</taxon>
    </lineage>
</organism>
<dbReference type="PANTHER" id="PTHR38409:SF1">
    <property type="entry name" value="MITOCHONDRIAL ADAPTER PROTEIN MCP1"/>
    <property type="match status" value="1"/>
</dbReference>
<dbReference type="InterPro" id="IPR012472">
    <property type="entry name" value="MCP1_TM"/>
</dbReference>
<keyword evidence="2" id="KW-0472">Membrane</keyword>
<dbReference type="AlphaFoldDB" id="A0A2B7Y7P4"/>
<evidence type="ECO:0000256" key="2">
    <source>
        <dbReference type="SAM" id="Phobius"/>
    </source>
</evidence>
<dbReference type="GO" id="GO:0005741">
    <property type="term" value="C:mitochondrial outer membrane"/>
    <property type="evidence" value="ECO:0007669"/>
    <property type="project" value="TreeGrafter"/>
</dbReference>
<evidence type="ECO:0000313" key="5">
    <source>
        <dbReference type="Proteomes" id="UP000223968"/>
    </source>
</evidence>
<evidence type="ECO:0000256" key="1">
    <source>
        <dbReference type="SAM" id="MobiDB-lite"/>
    </source>
</evidence>
<keyword evidence="2" id="KW-0812">Transmembrane</keyword>
<dbReference type="Proteomes" id="UP000223968">
    <property type="component" value="Unassembled WGS sequence"/>
</dbReference>
<gene>
    <name evidence="4" type="ORF">AJ79_01116</name>
</gene>
<dbReference type="PANTHER" id="PTHR38409">
    <property type="entry name" value="MDM10-COMPLEMENTING PROTEIN 1"/>
    <property type="match status" value="1"/>
</dbReference>
<feature type="compositionally biased region" description="Polar residues" evidence="1">
    <location>
        <begin position="48"/>
        <end position="65"/>
    </location>
</feature>
<feature type="transmembrane region" description="Helical" evidence="2">
    <location>
        <begin position="298"/>
        <end position="319"/>
    </location>
</feature>
<feature type="transmembrane region" description="Helical" evidence="2">
    <location>
        <begin position="134"/>
        <end position="154"/>
    </location>
</feature>
<dbReference type="EMBL" id="PDNB01000010">
    <property type="protein sequence ID" value="PGH17516.1"/>
    <property type="molecule type" value="Genomic_DNA"/>
</dbReference>
<dbReference type="Pfam" id="PF07950">
    <property type="entry name" value="MCP1_TM"/>
    <property type="match status" value="1"/>
</dbReference>
<evidence type="ECO:0000259" key="3">
    <source>
        <dbReference type="Pfam" id="PF07950"/>
    </source>
</evidence>
<feature type="transmembrane region" description="Helical" evidence="2">
    <location>
        <begin position="236"/>
        <end position="256"/>
    </location>
</feature>
<sequence>MDEQSHAAGRQRLPSNVDPSPMSLQELDPSPVEEWTPDLEQGGYFPKTSPNGASSSPDKPNSSRHPNLGLGLSGRGWDYWLLTLQRTSTYPPTLFLTLHLTNTGLLPLVTRSLPASEPYLLLTRPIYQSPGLEHLLITLPILTHLASGVALRILRARRRARLYGAETRAQRHDLRRKGSWKLPSIQARLGYLLVPLLGAHVLVNRVVPVYVDGGSSGVGLGFVAHGFARAPWVMNLGYVAFVGVGVWHFAGGWAWWMGWRSAAEPESRVMENKGPNGGLLGSKEVGSEWRRKVRKARWVVNGVAAVGALVWLAGGLGVVGRGGLGSGWEGRGWDRIFKEMPLLGWIMGLR</sequence>
<proteinExistence type="predicted"/>
<reference evidence="4 5" key="1">
    <citation type="submission" date="2017-10" db="EMBL/GenBank/DDBJ databases">
        <title>Comparative genomics in systemic dimorphic fungi from Ajellomycetaceae.</title>
        <authorList>
            <person name="Munoz J.F."/>
            <person name="Mcewen J.G."/>
            <person name="Clay O.K."/>
            <person name="Cuomo C.A."/>
        </authorList>
    </citation>
    <scope>NUCLEOTIDE SEQUENCE [LARGE SCALE GENOMIC DNA]</scope>
    <source>
        <strain evidence="4 5">UAMH5409</strain>
    </source>
</reference>
<name>A0A2B7Y7P4_9EURO</name>
<keyword evidence="2" id="KW-1133">Transmembrane helix</keyword>
<accession>A0A2B7Y7P4</accession>